<gene>
    <name evidence="2" type="ORF">ANCDUO_22043</name>
</gene>
<keyword evidence="3" id="KW-1185">Reference proteome</keyword>
<dbReference type="OrthoDB" id="5860166at2759"/>
<accession>A0A0C2CDG8</accession>
<name>A0A0C2CDG8_9BILA</name>
<evidence type="ECO:0000313" key="3">
    <source>
        <dbReference type="Proteomes" id="UP000054047"/>
    </source>
</evidence>
<dbReference type="Pfam" id="PF00059">
    <property type="entry name" value="Lectin_C"/>
    <property type="match status" value="1"/>
</dbReference>
<dbReference type="EMBL" id="KN764751">
    <property type="protein sequence ID" value="KIH47892.1"/>
    <property type="molecule type" value="Genomic_DNA"/>
</dbReference>
<dbReference type="AlphaFoldDB" id="A0A0C2CDG8"/>
<protein>
    <submittedName>
        <fullName evidence="2">Lectin C-type domain protein</fullName>
    </submittedName>
</protein>
<dbReference type="InterPro" id="IPR050111">
    <property type="entry name" value="C-type_lectin/snaclec_domain"/>
</dbReference>
<dbReference type="PROSITE" id="PS50041">
    <property type="entry name" value="C_TYPE_LECTIN_2"/>
    <property type="match status" value="1"/>
</dbReference>
<proteinExistence type="predicted"/>
<evidence type="ECO:0000313" key="2">
    <source>
        <dbReference type="EMBL" id="KIH47892.1"/>
    </source>
</evidence>
<organism evidence="2 3">
    <name type="scientific">Ancylostoma duodenale</name>
    <dbReference type="NCBI Taxonomy" id="51022"/>
    <lineage>
        <taxon>Eukaryota</taxon>
        <taxon>Metazoa</taxon>
        <taxon>Ecdysozoa</taxon>
        <taxon>Nematoda</taxon>
        <taxon>Chromadorea</taxon>
        <taxon>Rhabditida</taxon>
        <taxon>Rhabditina</taxon>
        <taxon>Rhabditomorpha</taxon>
        <taxon>Strongyloidea</taxon>
        <taxon>Ancylostomatidae</taxon>
        <taxon>Ancylostomatinae</taxon>
        <taxon>Ancylostoma</taxon>
    </lineage>
</organism>
<dbReference type="PANTHER" id="PTHR22803">
    <property type="entry name" value="MANNOSE, PHOSPHOLIPASE, LECTIN RECEPTOR RELATED"/>
    <property type="match status" value="1"/>
</dbReference>
<dbReference type="InterPro" id="IPR001304">
    <property type="entry name" value="C-type_lectin-like"/>
</dbReference>
<dbReference type="Gene3D" id="3.10.100.10">
    <property type="entry name" value="Mannose-Binding Protein A, subunit A"/>
    <property type="match status" value="1"/>
</dbReference>
<dbReference type="CDD" id="cd00037">
    <property type="entry name" value="CLECT"/>
    <property type="match status" value="1"/>
</dbReference>
<dbReference type="InterPro" id="IPR016187">
    <property type="entry name" value="CTDL_fold"/>
</dbReference>
<dbReference type="SUPFAM" id="SSF56436">
    <property type="entry name" value="C-type lectin-like"/>
    <property type="match status" value="1"/>
</dbReference>
<feature type="non-terminal residue" evidence="2">
    <location>
        <position position="1"/>
    </location>
</feature>
<feature type="non-terminal residue" evidence="2">
    <location>
        <position position="117"/>
    </location>
</feature>
<evidence type="ECO:0000259" key="1">
    <source>
        <dbReference type="PROSITE" id="PS50041"/>
    </source>
</evidence>
<feature type="domain" description="C-type lectin" evidence="1">
    <location>
        <begin position="41"/>
        <end position="117"/>
    </location>
</feature>
<dbReference type="SMART" id="SM00034">
    <property type="entry name" value="CLECT"/>
    <property type="match status" value="1"/>
</dbReference>
<sequence>HQNECHLCNSHRDTRLTCKRGPRAEFTPTEWVKFDKTGFEYKVHCHSPGLPFYDAERKCLKVGADLVSIHGKEENDFVANISGSLIKEHAVWIGLTKYDSWNWTDGTMMDYQNFYLE</sequence>
<dbReference type="Proteomes" id="UP000054047">
    <property type="component" value="Unassembled WGS sequence"/>
</dbReference>
<reference evidence="2 3" key="1">
    <citation type="submission" date="2013-12" db="EMBL/GenBank/DDBJ databases">
        <title>Draft genome of the parsitic nematode Ancylostoma duodenale.</title>
        <authorList>
            <person name="Mitreva M."/>
        </authorList>
    </citation>
    <scope>NUCLEOTIDE SEQUENCE [LARGE SCALE GENOMIC DNA]</scope>
    <source>
        <strain evidence="2 3">Zhejiang</strain>
    </source>
</reference>
<dbReference type="InterPro" id="IPR016186">
    <property type="entry name" value="C-type_lectin-like/link_sf"/>
</dbReference>